<dbReference type="InterPro" id="IPR000924">
    <property type="entry name" value="Glu/Gln-tRNA-synth"/>
</dbReference>
<evidence type="ECO:0000256" key="9">
    <source>
        <dbReference type="ARBA" id="ARBA00048351"/>
    </source>
</evidence>
<evidence type="ECO:0000256" key="2">
    <source>
        <dbReference type="ARBA" id="ARBA00008927"/>
    </source>
</evidence>
<evidence type="ECO:0000256" key="1">
    <source>
        <dbReference type="ARBA" id="ARBA00004496"/>
    </source>
</evidence>
<comment type="catalytic activity">
    <reaction evidence="9 10">
        <text>tRNA(Glu) + L-glutamate + ATP = L-glutamyl-tRNA(Glu) + AMP + diphosphate</text>
        <dbReference type="Rhea" id="RHEA:23540"/>
        <dbReference type="Rhea" id="RHEA-COMP:9663"/>
        <dbReference type="Rhea" id="RHEA-COMP:9680"/>
        <dbReference type="ChEBI" id="CHEBI:29985"/>
        <dbReference type="ChEBI" id="CHEBI:30616"/>
        <dbReference type="ChEBI" id="CHEBI:33019"/>
        <dbReference type="ChEBI" id="CHEBI:78442"/>
        <dbReference type="ChEBI" id="CHEBI:78520"/>
        <dbReference type="ChEBI" id="CHEBI:456215"/>
        <dbReference type="EC" id="6.1.1.17"/>
    </reaction>
</comment>
<feature type="short sequence motif" description="'HIGH' region" evidence="10">
    <location>
        <begin position="104"/>
        <end position="114"/>
    </location>
</feature>
<evidence type="ECO:0000259" key="11">
    <source>
        <dbReference type="Pfam" id="PF00749"/>
    </source>
</evidence>
<dbReference type="InterPro" id="IPR004526">
    <property type="entry name" value="Glu-tRNA-synth_arc/euk"/>
</dbReference>
<dbReference type="InterPro" id="IPR050132">
    <property type="entry name" value="Gln/Glu-tRNA_Ligase"/>
</dbReference>
<evidence type="ECO:0000256" key="7">
    <source>
        <dbReference type="ARBA" id="ARBA00022917"/>
    </source>
</evidence>
<dbReference type="InterPro" id="IPR014729">
    <property type="entry name" value="Rossmann-like_a/b/a_fold"/>
</dbReference>
<dbReference type="PROSITE" id="PS00178">
    <property type="entry name" value="AA_TRNA_LIGASE_I"/>
    <property type="match status" value="1"/>
</dbReference>
<keyword evidence="7 10" id="KW-0648">Protein biosynthesis</keyword>
<dbReference type="Gene3D" id="2.40.240.100">
    <property type="match status" value="1"/>
</dbReference>
<evidence type="ECO:0000256" key="6">
    <source>
        <dbReference type="ARBA" id="ARBA00022840"/>
    </source>
</evidence>
<dbReference type="NCBIfam" id="TIGR00463">
    <property type="entry name" value="gltX_arch"/>
    <property type="match status" value="1"/>
</dbReference>
<dbReference type="NCBIfam" id="NF003169">
    <property type="entry name" value="PRK04156.1"/>
    <property type="match status" value="1"/>
</dbReference>
<dbReference type="PANTHER" id="PTHR43097:SF5">
    <property type="entry name" value="GLUTAMATE--TRNA LIGASE"/>
    <property type="match status" value="1"/>
</dbReference>
<dbReference type="PANTHER" id="PTHR43097">
    <property type="entry name" value="GLUTAMINE-TRNA LIGASE"/>
    <property type="match status" value="1"/>
</dbReference>
<comment type="similarity">
    <text evidence="2 10">Belongs to the class-I aminoacyl-tRNA synthetase family. Glutamate--tRNA ligase type 2 subfamily.</text>
</comment>
<dbReference type="PRINTS" id="PR00987">
    <property type="entry name" value="TRNASYNTHGLU"/>
</dbReference>
<dbReference type="GO" id="GO:0043604">
    <property type="term" value="P:amide biosynthetic process"/>
    <property type="evidence" value="ECO:0007669"/>
    <property type="project" value="TreeGrafter"/>
</dbReference>
<evidence type="ECO:0000256" key="10">
    <source>
        <dbReference type="HAMAP-Rule" id="MF_02076"/>
    </source>
</evidence>
<dbReference type="InterPro" id="IPR020058">
    <property type="entry name" value="Glu/Gln-tRNA-synth_Ib_cat-dom"/>
</dbReference>
<dbReference type="GO" id="GO:0005524">
    <property type="term" value="F:ATP binding"/>
    <property type="evidence" value="ECO:0007669"/>
    <property type="project" value="UniProtKB-UniRule"/>
</dbReference>
<sequence length="568" mass="65631">MHHKKLEEDIYRYAVRNAFLHNGKASVKAVVGKILSLHKEAKAKDVVNLVAEVVEKVNSMTFEEIKREYDKFKHTYELKPKQKEKYLPELEWAKKEKVVTRFAPNPNAPFHIGNARAAILSYEYAKMYNGKFILRFDDTDPKIKKPLPNAEQLFKEDLSWLGCKVDETYFASDRLEIYYKYMKKLVEIGRAYVCVCDVEKWRELVKQNKACPCRSLDETAQMERLQKMFDHTYKEGQAVLRLKTDLMHKDPSVRDFWLARIVDNVQHPNPKVKDKHVWPSYNLASAIDDHLLGVTLILRGQEHEQNKTKQEFIYKYLGWVYPHCIHFGRLNLKGVVLSKSKIVEGIAKGLYTGFDDPRLGTIRALRRRGIQAEAIRKIILELGVKSSDATISIEKLYNINRDLIDPIADRVVFISNPMYLKIAGSIPLEVKLPKHPDIAARGFREYSLEKDATVIVSKDDIARVSLGEVFRLRKAYDVKLSNVEKSSAEAEFLSVERTNKKAKLLLWLHPNFCVNTVLVMDDGSTIEGLAERYIMEKSVGTIVQLEGFGYARIDKKDKERVVCYFSHK</sequence>
<evidence type="ECO:0000256" key="4">
    <source>
        <dbReference type="ARBA" id="ARBA00022598"/>
    </source>
</evidence>
<feature type="domain" description="Glutamyl/glutaminyl-tRNA synthetase class Ib catalytic" evidence="11">
    <location>
        <begin position="97"/>
        <end position="404"/>
    </location>
</feature>
<keyword evidence="8 10" id="KW-0030">Aminoacyl-tRNA synthetase</keyword>
<reference evidence="13 14" key="1">
    <citation type="submission" date="2018-06" db="EMBL/GenBank/DDBJ databases">
        <title>Extensive metabolic versatility and redundancy in microbially diverse, dynamic hydrothermal sediments.</title>
        <authorList>
            <person name="Dombrowski N."/>
            <person name="Teske A."/>
            <person name="Baker B.J."/>
        </authorList>
    </citation>
    <scope>NUCLEOTIDE SEQUENCE [LARGE SCALE GENOMIC DNA]</scope>
    <source>
        <strain evidence="13">B51_G17</strain>
    </source>
</reference>
<evidence type="ECO:0000256" key="8">
    <source>
        <dbReference type="ARBA" id="ARBA00023146"/>
    </source>
</evidence>
<keyword evidence="4 10" id="KW-0436">Ligase</keyword>
<keyword evidence="5 10" id="KW-0547">Nucleotide-binding</keyword>
<keyword evidence="3 10" id="KW-0963">Cytoplasm</keyword>
<dbReference type="AlphaFoldDB" id="A0A497JHC4"/>
<dbReference type="SUPFAM" id="SSF50715">
    <property type="entry name" value="Ribosomal protein L25-like"/>
    <property type="match status" value="1"/>
</dbReference>
<gene>
    <name evidence="10" type="primary">gltX</name>
    <name evidence="13" type="ORF">DRO04_01595</name>
</gene>
<dbReference type="InterPro" id="IPR020056">
    <property type="entry name" value="Rbsml_bL25/Gln-tRNA_synth_N"/>
</dbReference>
<proteinExistence type="inferred from homology"/>
<organism evidence="13 14">
    <name type="scientific">Candidatus Iainarchaeum sp</name>
    <dbReference type="NCBI Taxonomy" id="3101447"/>
    <lineage>
        <taxon>Archaea</taxon>
        <taxon>Candidatus Iainarchaeota</taxon>
        <taxon>Candidatus Iainarchaeia</taxon>
        <taxon>Candidatus Iainarchaeales</taxon>
        <taxon>Candidatus Iainarchaeaceae</taxon>
        <taxon>Candidatus Iainarchaeum</taxon>
    </lineage>
</organism>
<dbReference type="Gene3D" id="3.40.50.620">
    <property type="entry name" value="HUPs"/>
    <property type="match status" value="1"/>
</dbReference>
<dbReference type="SUPFAM" id="SSF52374">
    <property type="entry name" value="Nucleotidylyl transferase"/>
    <property type="match status" value="1"/>
</dbReference>
<accession>A0A497JHC4</accession>
<dbReference type="InterPro" id="IPR001412">
    <property type="entry name" value="aa-tRNA-synth_I_CS"/>
</dbReference>
<comment type="function">
    <text evidence="10">Catalyzes the attachment of glutamate to tRNA(Glu) in a two-step reaction: glutamate is first activated by ATP to form Glu-AMP and then transferred to the acceptor end of tRNA(Glu).</text>
</comment>
<dbReference type="GO" id="GO:0032991">
    <property type="term" value="C:protein-containing complex"/>
    <property type="evidence" value="ECO:0007669"/>
    <property type="project" value="UniProtKB-ARBA"/>
</dbReference>
<dbReference type="GO" id="GO:0005829">
    <property type="term" value="C:cytosol"/>
    <property type="evidence" value="ECO:0007669"/>
    <property type="project" value="TreeGrafter"/>
</dbReference>
<dbReference type="HAMAP" id="MF_02076">
    <property type="entry name" value="Glu_tRNA_synth_type2"/>
    <property type="match status" value="1"/>
</dbReference>
<dbReference type="GO" id="GO:0004818">
    <property type="term" value="F:glutamate-tRNA ligase activity"/>
    <property type="evidence" value="ECO:0007669"/>
    <property type="project" value="UniProtKB-UniRule"/>
</dbReference>
<dbReference type="Pfam" id="PF00749">
    <property type="entry name" value="tRNA-synt_1c"/>
    <property type="match status" value="1"/>
</dbReference>
<evidence type="ECO:0000313" key="14">
    <source>
        <dbReference type="Proteomes" id="UP000278031"/>
    </source>
</evidence>
<dbReference type="InterPro" id="IPR020059">
    <property type="entry name" value="Glu/Gln-tRNA-synth_Ib_codon-bd"/>
</dbReference>
<name>A0A497JHC4_9ARCH</name>
<evidence type="ECO:0000259" key="12">
    <source>
        <dbReference type="Pfam" id="PF03950"/>
    </source>
</evidence>
<dbReference type="Gene3D" id="2.40.240.10">
    <property type="entry name" value="Ribosomal Protein L25, Chain P"/>
    <property type="match status" value="1"/>
</dbReference>
<feature type="domain" description="Glutamyl/glutaminyl-tRNA synthetase class Ib anti-codon binding" evidence="12">
    <location>
        <begin position="408"/>
        <end position="487"/>
    </location>
</feature>
<dbReference type="Pfam" id="PF03950">
    <property type="entry name" value="tRNA-synt_1c_C"/>
    <property type="match status" value="1"/>
</dbReference>
<dbReference type="GO" id="GO:0006424">
    <property type="term" value="P:glutamyl-tRNA aminoacylation"/>
    <property type="evidence" value="ECO:0007669"/>
    <property type="project" value="UniProtKB-UniRule"/>
</dbReference>
<keyword evidence="6 10" id="KW-0067">ATP-binding</keyword>
<comment type="caution">
    <text evidence="13">The sequence shown here is derived from an EMBL/GenBank/DDBJ whole genome shotgun (WGS) entry which is preliminary data.</text>
</comment>
<dbReference type="EC" id="6.1.1.17" evidence="10"/>
<dbReference type="InterPro" id="IPR011035">
    <property type="entry name" value="Ribosomal_bL25/Gln-tRNA_synth"/>
</dbReference>
<protein>
    <recommendedName>
        <fullName evidence="10">Glutamate--tRNA ligase</fullName>
        <ecNumber evidence="10">6.1.1.17</ecNumber>
    </recommendedName>
    <alternativeName>
        <fullName evidence="10">Glutamyl-tRNA synthetase</fullName>
        <shortName evidence="10">GluRS</shortName>
    </alternativeName>
</protein>
<evidence type="ECO:0000313" key="13">
    <source>
        <dbReference type="EMBL" id="RLG70597.1"/>
    </source>
</evidence>
<evidence type="ECO:0000256" key="5">
    <source>
        <dbReference type="ARBA" id="ARBA00022741"/>
    </source>
</evidence>
<comment type="subcellular location">
    <subcellularLocation>
        <location evidence="1 10">Cytoplasm</location>
    </subcellularLocation>
</comment>
<dbReference type="Proteomes" id="UP000278031">
    <property type="component" value="Unassembled WGS sequence"/>
</dbReference>
<dbReference type="EMBL" id="QMWP01000046">
    <property type="protein sequence ID" value="RLG70597.1"/>
    <property type="molecule type" value="Genomic_DNA"/>
</dbReference>
<evidence type="ECO:0000256" key="3">
    <source>
        <dbReference type="ARBA" id="ARBA00022490"/>
    </source>
</evidence>